<keyword evidence="37" id="KW-1185">Reference proteome</keyword>
<dbReference type="InterPro" id="IPR000387">
    <property type="entry name" value="Tyr_Pase_dom"/>
</dbReference>
<evidence type="ECO:0000256" key="22">
    <source>
        <dbReference type="ARBA" id="ARBA00023273"/>
    </source>
</evidence>
<keyword evidence="17" id="KW-0770">Synapse</keyword>
<comment type="similarity">
    <text evidence="6">Belongs to the protein-tyrosine phosphatase family. Receptor class 2A subfamily.</text>
</comment>
<feature type="domain" description="Tyrosine-protein phosphatase" evidence="32">
    <location>
        <begin position="958"/>
        <end position="1213"/>
    </location>
</feature>
<keyword evidence="23" id="KW-0393">Immunoglobulin domain</keyword>
<protein>
    <recommendedName>
        <fullName evidence="28">Receptor-type tyrosine-protein phosphatase S</fullName>
        <ecNumber evidence="7">3.1.3.48</ecNumber>
    </recommendedName>
</protein>
<dbReference type="InterPro" id="IPR003595">
    <property type="entry name" value="Tyr_Pase_cat"/>
</dbReference>
<dbReference type="PRINTS" id="PR00700">
    <property type="entry name" value="PRTYPHPHTASE"/>
</dbReference>
<evidence type="ECO:0000313" key="36">
    <source>
        <dbReference type="Ensembl" id="ENSHBUP00000024463.1"/>
    </source>
</evidence>
<keyword evidence="9" id="KW-0771">Synaptosome</keyword>
<evidence type="ECO:0000256" key="2">
    <source>
        <dbReference type="ARBA" id="ARBA00004432"/>
    </source>
</evidence>
<feature type="signal peptide" evidence="31">
    <location>
        <begin position="1"/>
        <end position="33"/>
    </location>
</feature>
<dbReference type="FunFam" id="3.90.190.10:FF:000001">
    <property type="entry name" value="Receptor-type tyrosine-protein phosphatase F isoform A"/>
    <property type="match status" value="1"/>
</dbReference>
<dbReference type="InterPro" id="IPR050713">
    <property type="entry name" value="RTP_Phos/Ushers"/>
</dbReference>
<evidence type="ECO:0000256" key="24">
    <source>
        <dbReference type="ARBA" id="ARBA00023329"/>
    </source>
</evidence>
<evidence type="ECO:0000259" key="34">
    <source>
        <dbReference type="PROSITE" id="PS50835"/>
    </source>
</evidence>
<evidence type="ECO:0000256" key="15">
    <source>
        <dbReference type="ARBA" id="ARBA00022912"/>
    </source>
</evidence>
<evidence type="ECO:0000256" key="12">
    <source>
        <dbReference type="ARBA" id="ARBA00022729"/>
    </source>
</evidence>
<keyword evidence="13" id="KW-0677">Repeat</keyword>
<dbReference type="SMART" id="SM00404">
    <property type="entry name" value="PTPc_motif"/>
    <property type="match status" value="2"/>
</dbReference>
<dbReference type="InterPro" id="IPR036179">
    <property type="entry name" value="Ig-like_dom_sf"/>
</dbReference>
<evidence type="ECO:0000256" key="26">
    <source>
        <dbReference type="ARBA" id="ARBA00034105"/>
    </source>
</evidence>
<dbReference type="SMART" id="SM00408">
    <property type="entry name" value="IGc2"/>
    <property type="match status" value="3"/>
</dbReference>
<dbReference type="InterPro" id="IPR003961">
    <property type="entry name" value="FN3_dom"/>
</dbReference>
<dbReference type="InterPro" id="IPR045905">
    <property type="entry name" value="R-PTP-delta_cat"/>
</dbReference>
<evidence type="ECO:0000256" key="6">
    <source>
        <dbReference type="ARBA" id="ARBA00010504"/>
    </source>
</evidence>
<dbReference type="FunFam" id="2.60.40.10:FF:000144">
    <property type="entry name" value="receptor-type tyrosine-protein phosphatase delta isoform X1"/>
    <property type="match status" value="1"/>
</dbReference>
<reference evidence="36" key="2">
    <citation type="submission" date="2025-09" db="UniProtKB">
        <authorList>
            <consortium name="Ensembl"/>
        </authorList>
    </citation>
    <scope>IDENTIFICATION</scope>
</reference>
<dbReference type="FunFam" id="2.60.40.10:FF:000036">
    <property type="entry name" value="receptor-type tyrosine-protein phosphatase delta isoform X1"/>
    <property type="match status" value="1"/>
</dbReference>
<dbReference type="CDD" id="cd05738">
    <property type="entry name" value="IgI_2_RPTP_IIa_LAR_like"/>
    <property type="match status" value="1"/>
</dbReference>
<organism evidence="36 37">
    <name type="scientific">Haplochromis burtoni</name>
    <name type="common">Burton's mouthbrooder</name>
    <name type="synonym">Chromis burtoni</name>
    <dbReference type="NCBI Taxonomy" id="8153"/>
    <lineage>
        <taxon>Eukaryota</taxon>
        <taxon>Metazoa</taxon>
        <taxon>Chordata</taxon>
        <taxon>Craniata</taxon>
        <taxon>Vertebrata</taxon>
        <taxon>Euteleostomi</taxon>
        <taxon>Actinopterygii</taxon>
        <taxon>Neopterygii</taxon>
        <taxon>Teleostei</taxon>
        <taxon>Neoteleostei</taxon>
        <taxon>Acanthomorphata</taxon>
        <taxon>Ovalentaria</taxon>
        <taxon>Cichlomorphae</taxon>
        <taxon>Cichliformes</taxon>
        <taxon>Cichlidae</taxon>
        <taxon>African cichlids</taxon>
        <taxon>Pseudocrenilabrinae</taxon>
        <taxon>Haplochromini</taxon>
        <taxon>Haplochromis</taxon>
    </lineage>
</organism>
<evidence type="ECO:0000259" key="32">
    <source>
        <dbReference type="PROSITE" id="PS50055"/>
    </source>
</evidence>
<dbReference type="PROSITE" id="PS50055">
    <property type="entry name" value="TYR_PHOSPHATASE_PTP"/>
    <property type="match status" value="2"/>
</dbReference>
<name>A0A3Q2WER6_HAPBU</name>
<dbReference type="InterPro" id="IPR003599">
    <property type="entry name" value="Ig_sub"/>
</dbReference>
<dbReference type="FunFam" id="2.60.40.10:FF:000015">
    <property type="entry name" value="receptor-type tyrosine-protein phosphatase delta isoform X2"/>
    <property type="match status" value="1"/>
</dbReference>
<keyword evidence="22" id="KW-0966">Cell projection</keyword>
<evidence type="ECO:0000256" key="5">
    <source>
        <dbReference type="ARBA" id="ARBA00004624"/>
    </source>
</evidence>
<dbReference type="PROSITE" id="PS50056">
    <property type="entry name" value="TYR_PHOSPHATASE_2"/>
    <property type="match status" value="2"/>
</dbReference>
<dbReference type="GO" id="GO:0005886">
    <property type="term" value="C:plasma membrane"/>
    <property type="evidence" value="ECO:0007669"/>
    <property type="project" value="UniProtKB-SubCell"/>
</dbReference>
<dbReference type="CDD" id="cd05739">
    <property type="entry name" value="IgI_3_RPTP_IIa_LAR_like"/>
    <property type="match status" value="1"/>
</dbReference>
<evidence type="ECO:0000256" key="3">
    <source>
        <dbReference type="ARBA" id="ARBA00004484"/>
    </source>
</evidence>
<evidence type="ECO:0000256" key="11">
    <source>
        <dbReference type="ARBA" id="ARBA00022692"/>
    </source>
</evidence>
<dbReference type="GeneTree" id="ENSGT00940000153617"/>
<feature type="domain" description="Tyrosine specific protein phosphatases" evidence="33">
    <location>
        <begin position="1133"/>
        <end position="1204"/>
    </location>
</feature>
<dbReference type="GO" id="GO:0030672">
    <property type="term" value="C:synaptic vesicle membrane"/>
    <property type="evidence" value="ECO:0007669"/>
    <property type="project" value="UniProtKB-SubCell"/>
</dbReference>
<dbReference type="SUPFAM" id="SSF48726">
    <property type="entry name" value="Immunoglobulin"/>
    <property type="match status" value="3"/>
</dbReference>
<dbReference type="CDD" id="cd00063">
    <property type="entry name" value="FN3"/>
    <property type="match status" value="4"/>
</dbReference>
<dbReference type="FunFam" id="2.60.40.10:FF:000068">
    <property type="entry name" value="receptor-type tyrosine-protein phosphatase delta isoform X1"/>
    <property type="match status" value="1"/>
</dbReference>
<feature type="domain" description="Fibronectin type-III" evidence="35">
    <location>
        <begin position="329"/>
        <end position="419"/>
    </location>
</feature>
<evidence type="ECO:0000256" key="16">
    <source>
        <dbReference type="ARBA" id="ARBA00022989"/>
    </source>
</evidence>
<dbReference type="PROSITE" id="PS00383">
    <property type="entry name" value="TYR_PHOSPHATASE_1"/>
    <property type="match status" value="2"/>
</dbReference>
<dbReference type="InterPro" id="IPR016130">
    <property type="entry name" value="Tyr_Pase_AS"/>
</dbReference>
<dbReference type="InterPro" id="IPR013783">
    <property type="entry name" value="Ig-like_fold"/>
</dbReference>
<accession>A0A3Q2WER6</accession>
<keyword evidence="19" id="KW-1015">Disulfide bond</keyword>
<proteinExistence type="inferred from homology"/>
<feature type="chain" id="PRO_5018716881" description="Receptor-type tyrosine-protein phosphatase S" evidence="31">
    <location>
        <begin position="34"/>
        <end position="1513"/>
    </location>
</feature>
<feature type="transmembrane region" description="Helical" evidence="30">
    <location>
        <begin position="864"/>
        <end position="887"/>
    </location>
</feature>
<evidence type="ECO:0000256" key="18">
    <source>
        <dbReference type="ARBA" id="ARBA00023136"/>
    </source>
</evidence>
<keyword evidence="15" id="KW-0904">Protein phosphatase</keyword>
<dbReference type="FunFam" id="2.60.40.10:FF:000010">
    <property type="entry name" value="receptor-type tyrosine-protein phosphatase delta isoform X1"/>
    <property type="match status" value="1"/>
</dbReference>
<dbReference type="PROSITE" id="PS50835">
    <property type="entry name" value="IG_LIKE"/>
    <property type="match status" value="3"/>
</dbReference>
<dbReference type="FunFam" id="2.60.40.10:FF:000027">
    <property type="entry name" value="receptor-type tyrosine-protein phosphatase delta isoform X1"/>
    <property type="match status" value="1"/>
</dbReference>
<dbReference type="GO" id="GO:0030426">
    <property type="term" value="C:growth cone"/>
    <property type="evidence" value="ECO:0007669"/>
    <property type="project" value="UniProtKB-SubCell"/>
</dbReference>
<evidence type="ECO:0000256" key="10">
    <source>
        <dbReference type="ARBA" id="ARBA00022674"/>
    </source>
</evidence>
<feature type="domain" description="Ig-like" evidence="34">
    <location>
        <begin position="139"/>
        <end position="228"/>
    </location>
</feature>
<dbReference type="GO" id="GO:0004725">
    <property type="term" value="F:protein tyrosine phosphatase activity"/>
    <property type="evidence" value="ECO:0007669"/>
    <property type="project" value="UniProtKB-EC"/>
</dbReference>
<dbReference type="InterPro" id="IPR000242">
    <property type="entry name" value="PTP_cat"/>
</dbReference>
<dbReference type="FunFam" id="3.90.190.10:FF:000002">
    <property type="entry name" value="receptor-type tyrosine-protein phosphatase delta isoform X2"/>
    <property type="match status" value="1"/>
</dbReference>
<dbReference type="SUPFAM" id="SSF52799">
    <property type="entry name" value="(Phosphotyrosine protein) phosphatases II"/>
    <property type="match status" value="2"/>
</dbReference>
<dbReference type="Gene3D" id="3.90.190.10">
    <property type="entry name" value="Protein tyrosine phosphatase superfamily"/>
    <property type="match status" value="2"/>
</dbReference>
<dbReference type="InterPro" id="IPR007110">
    <property type="entry name" value="Ig-like_dom"/>
</dbReference>
<keyword evidence="10" id="KW-0358">Heparin-binding</keyword>
<evidence type="ECO:0000259" key="35">
    <source>
        <dbReference type="PROSITE" id="PS50853"/>
    </source>
</evidence>
<dbReference type="GeneID" id="102302568"/>
<evidence type="ECO:0000259" key="33">
    <source>
        <dbReference type="PROSITE" id="PS50056"/>
    </source>
</evidence>
<evidence type="ECO:0000256" key="23">
    <source>
        <dbReference type="ARBA" id="ARBA00023319"/>
    </source>
</evidence>
<dbReference type="PROSITE" id="PS50853">
    <property type="entry name" value="FN3"/>
    <property type="match status" value="4"/>
</dbReference>
<evidence type="ECO:0000256" key="14">
    <source>
        <dbReference type="ARBA" id="ARBA00022801"/>
    </source>
</evidence>
<dbReference type="InterPro" id="IPR029021">
    <property type="entry name" value="Prot-tyrosine_phosphatase-like"/>
</dbReference>
<keyword evidence="12 31" id="KW-0732">Signal</keyword>
<dbReference type="EC" id="3.1.3.48" evidence="7"/>
<evidence type="ECO:0000256" key="28">
    <source>
        <dbReference type="ARBA" id="ARBA00073611"/>
    </source>
</evidence>
<evidence type="ECO:0000256" key="7">
    <source>
        <dbReference type="ARBA" id="ARBA00013064"/>
    </source>
</evidence>
<dbReference type="FunFam" id="2.60.40.10:FF:000023">
    <property type="entry name" value="receptor-type tyrosine-protein phosphatase delta isoform X2"/>
    <property type="match status" value="1"/>
</dbReference>
<dbReference type="RefSeq" id="XP_005935283.1">
    <property type="nucleotide sequence ID" value="XM_005935221.2"/>
</dbReference>
<dbReference type="PANTHER" id="PTHR46957">
    <property type="entry name" value="CYTOKINE RECEPTOR"/>
    <property type="match status" value="1"/>
</dbReference>
<feature type="domain" description="Ig-like" evidence="34">
    <location>
        <begin position="37"/>
        <end position="127"/>
    </location>
</feature>
<dbReference type="Proteomes" id="UP000264840">
    <property type="component" value="Unplaced"/>
</dbReference>
<keyword evidence="16 30" id="KW-1133">Transmembrane helix</keyword>
<dbReference type="SMART" id="SM00060">
    <property type="entry name" value="FN3"/>
    <property type="match status" value="4"/>
</dbReference>
<dbReference type="SMART" id="SM00194">
    <property type="entry name" value="PTPc"/>
    <property type="match status" value="2"/>
</dbReference>
<feature type="region of interest" description="Disordered" evidence="29">
    <location>
        <begin position="897"/>
        <end position="916"/>
    </location>
</feature>
<keyword evidence="8" id="KW-1003">Cell membrane</keyword>
<feature type="domain" description="Ig-like" evidence="34">
    <location>
        <begin position="240"/>
        <end position="322"/>
    </location>
</feature>
<feature type="region of interest" description="Disordered" evidence="29">
    <location>
        <begin position="409"/>
        <end position="428"/>
    </location>
</feature>
<feature type="domain" description="Fibronectin type-III" evidence="35">
    <location>
        <begin position="522"/>
        <end position="615"/>
    </location>
</feature>
<evidence type="ECO:0000313" key="37">
    <source>
        <dbReference type="Proteomes" id="UP000264840"/>
    </source>
</evidence>
<dbReference type="Pfam" id="PF07679">
    <property type="entry name" value="I-set"/>
    <property type="match status" value="2"/>
</dbReference>
<feature type="domain" description="Tyrosine specific protein phosphatases" evidence="33">
    <location>
        <begin position="1422"/>
        <end position="1495"/>
    </location>
</feature>
<evidence type="ECO:0000256" key="1">
    <source>
        <dbReference type="ARBA" id="ARBA00004251"/>
    </source>
</evidence>
<dbReference type="Ensembl" id="ENSHBUT00000008492.1">
    <property type="protein sequence ID" value="ENSHBUP00000024463.1"/>
    <property type="gene ID" value="ENSHBUG00000005922.1"/>
</dbReference>
<dbReference type="InterPro" id="IPR003598">
    <property type="entry name" value="Ig_sub2"/>
</dbReference>
<evidence type="ECO:0000256" key="21">
    <source>
        <dbReference type="ARBA" id="ARBA00023180"/>
    </source>
</evidence>
<evidence type="ECO:0000256" key="9">
    <source>
        <dbReference type="ARBA" id="ARBA00022599"/>
    </source>
</evidence>
<keyword evidence="24" id="KW-0968">Cytoplasmic vesicle</keyword>
<keyword evidence="21" id="KW-0325">Glycoprotein</keyword>
<keyword evidence="11 30" id="KW-0812">Transmembrane</keyword>
<dbReference type="Pfam" id="PF00102">
    <property type="entry name" value="Y_phosphatase"/>
    <property type="match status" value="2"/>
</dbReference>
<feature type="domain" description="Fibronectin type-III" evidence="35">
    <location>
        <begin position="617"/>
        <end position="703"/>
    </location>
</feature>
<dbReference type="GO" id="GO:0043204">
    <property type="term" value="C:perikaryon"/>
    <property type="evidence" value="ECO:0007669"/>
    <property type="project" value="UniProtKB-SubCell"/>
</dbReference>
<dbReference type="CDD" id="cd14624">
    <property type="entry name" value="R-PTPc-D-1"/>
    <property type="match status" value="1"/>
</dbReference>
<dbReference type="Pfam" id="PF00041">
    <property type="entry name" value="fn3"/>
    <property type="match status" value="4"/>
</dbReference>
<reference evidence="36" key="1">
    <citation type="submission" date="2025-08" db="UniProtKB">
        <authorList>
            <consortium name="Ensembl"/>
        </authorList>
    </citation>
    <scope>IDENTIFICATION</scope>
</reference>
<dbReference type="Gene3D" id="2.60.40.10">
    <property type="entry name" value="Immunoglobulins"/>
    <property type="match status" value="7"/>
</dbReference>
<comment type="subcellular location">
    <subcellularLocation>
        <location evidence="1">Cell membrane</location>
        <topology evidence="1">Single-pass type I membrane protein</topology>
    </subcellularLocation>
    <subcellularLocation>
        <location evidence="4">Cell projection</location>
        <location evidence="4">Axon</location>
    </subcellularLocation>
    <subcellularLocation>
        <location evidence="5">Cell projection</location>
        <location evidence="5">Growth cone</location>
    </subcellularLocation>
    <subcellularLocation>
        <location evidence="2">Cytoplasmic vesicle</location>
        <location evidence="2">Secretory vesicle</location>
        <location evidence="2">Synaptic vesicle membrane</location>
    </subcellularLocation>
    <subcellularLocation>
        <location evidence="3">Perikaryon</location>
    </subcellularLocation>
    <subcellularLocation>
        <location evidence="26">Postsynaptic density</location>
    </subcellularLocation>
    <subcellularLocation>
        <location evidence="25">Synapse</location>
        <location evidence="25">Synaptosome</location>
    </subcellularLocation>
</comment>
<evidence type="ECO:0000256" key="20">
    <source>
        <dbReference type="ARBA" id="ARBA00023170"/>
    </source>
</evidence>
<evidence type="ECO:0000256" key="17">
    <source>
        <dbReference type="ARBA" id="ARBA00023018"/>
    </source>
</evidence>
<sequence>MLVPSCPTMRRARPTLLLPLLLVLGLLLHLADAQTPPKFLRTPNDQTGVQGGVASFICQATGDPRPKIVWNKKGKKVSNQRFEVIEFDDGSGSVLRIQPLRTPRDEAIYECVASNSVGETSATTRLTVLREDQLPPGFPTIDMGPQLKVVERTRTATMLCAASGNPDPDISWFKDFLPVNTSNNNGRIKQLRSGALQIEQSEESDQGKYECVATNNDGTRYSAPANLYVRELREVRRVPPRFSIPPTDNEIMPGGSVNITCVAVGSPMPYVKWMMGAEDLTPEDDMPIGRNVLELTDVRQSANYTCVAMSTLGVIEAAAQITVKALPKAPGIPVVEERTATSITLAWDSGNPEPISYYIIQHKSKYSDELYKEIDGVATTRYSVGGLSPYSDYEFRVVAVNNIGRGPPSESIEAKTAEQAPSTAPRQVRGHMMSATTAFIQWDEPEEANGQITGYRVYYTMDPSQHPNHWEKQIVRGSNIATIQGLIPNKTYYIKILAYTSVGDGPLSPDLQIIAKTGVPSQPTDFKGEAKSETSILLSWNAQTQTGQENQVTGYELLYRKRDDKEEKRVSFEPTTTYLLKDLKPFTTYTFRLAARSKHGVGAYTNEISAETPQTLFAKNFHVKAAMKSSVLLTWEIPDTYNPAQPFTILYDNGQSVEVDGKLTQKLITGLQPETQYSFLLTNRGNSAGGLQHRVSTMTAPDVLRTKPYLVDKTNSDGMVTVELPAVETSERVRGYYIVVVPLKKQRTGKFFKPWDSPDEMNLEELLKEINRTSRGLRFQRQAEPKAYIAAYFKDLPKQFTLGDGKIYGDFENKQLQNGQEYIFFVLAVLEMSENIMYATSPYSDSVVSADIDPQPIIDEEEGLIWVVGPVLAVVFIICIVIAILLYKSKPDRKRAESEARKGSLPNSKEMPLHHPTDPVELRRLNFQTPGMASHPPIPVMELADHLERLKANDNLKFSQEYESIDPGQQFTWEHSNLEVNKPKNRYANVIAYDHSRVLLSAIDGIPGSDYINSNYIDGYRKQNAYIATQGSLPETFGDFWRMLWEQRSATIVMMTKLEERSRVKCDQYWPTRGTETYGLIQVTLLDTVELATYCVRTFALFKNGSSEKREVRQFQFTAWPDHGVPEHPTPFLAFLRRVKACNPPDAGPMVVHCSAGVGRTGCFIVIDAMLERIKHEKTVDIYGHVTLMRAQRNYMVQTEDQYVFIHDALQEAVNCGTTEVPARNLYAYIQKLTQIEGGENVTGMELEFKRLANTKAHTSRFISANLPCNKFKNRLVNIMPYESTRVCLQPIRGVEGSDYINASFIDGYRQQKAYIATQGPLAETTEDFWRMLWEHNSTIVVMLTKLREMGREKCHQYWPAERSARYQYFVVDPMAEYNMPQYILREFKVTDARDGQSRTVRQFQFTDWPEQGVPKSGEGFIDFIGQVHKTKEQFGQDGPISVHCSAGVGRTGVFITLSIVLERMRYEGVVDIFQTVKMLRTQRPAMVQTEDQYQFCYRAGLEYLGSFDHYAT</sequence>
<dbReference type="GO" id="GO:0008201">
    <property type="term" value="F:heparin binding"/>
    <property type="evidence" value="ECO:0007669"/>
    <property type="project" value="UniProtKB-KW"/>
</dbReference>
<dbReference type="GO" id="GO:0014069">
    <property type="term" value="C:postsynaptic density"/>
    <property type="evidence" value="ECO:0007669"/>
    <property type="project" value="UniProtKB-SubCell"/>
</dbReference>
<keyword evidence="20" id="KW-0675">Receptor</keyword>
<dbReference type="InterPro" id="IPR013098">
    <property type="entry name" value="Ig_I-set"/>
</dbReference>
<feature type="domain" description="Tyrosine-protein phosphatase" evidence="32">
    <location>
        <begin position="1245"/>
        <end position="1504"/>
    </location>
</feature>
<dbReference type="Pfam" id="PF13927">
    <property type="entry name" value="Ig_3"/>
    <property type="match status" value="1"/>
</dbReference>
<dbReference type="PANTHER" id="PTHR46957:SF11">
    <property type="entry name" value="PROTEIN-TYROSINE-PHOSPHATASE"/>
    <property type="match status" value="1"/>
</dbReference>
<keyword evidence="14" id="KW-0378">Hydrolase</keyword>
<feature type="domain" description="Fibronectin type-III" evidence="35">
    <location>
        <begin position="424"/>
        <end position="520"/>
    </location>
</feature>
<evidence type="ECO:0000256" key="25">
    <source>
        <dbReference type="ARBA" id="ARBA00034102"/>
    </source>
</evidence>
<evidence type="ECO:0000256" key="19">
    <source>
        <dbReference type="ARBA" id="ARBA00023157"/>
    </source>
</evidence>
<evidence type="ECO:0000256" key="4">
    <source>
        <dbReference type="ARBA" id="ARBA00004489"/>
    </source>
</evidence>
<evidence type="ECO:0000256" key="31">
    <source>
        <dbReference type="SAM" id="SignalP"/>
    </source>
</evidence>
<evidence type="ECO:0000256" key="30">
    <source>
        <dbReference type="SAM" id="Phobius"/>
    </source>
</evidence>
<evidence type="ECO:0000256" key="29">
    <source>
        <dbReference type="SAM" id="MobiDB-lite"/>
    </source>
</evidence>
<dbReference type="SUPFAM" id="SSF49265">
    <property type="entry name" value="Fibronectin type III"/>
    <property type="match status" value="2"/>
</dbReference>
<keyword evidence="18 30" id="KW-0472">Membrane</keyword>
<comment type="catalytic activity">
    <reaction evidence="27">
        <text>O-phospho-L-tyrosyl-[protein] + H2O = L-tyrosyl-[protein] + phosphate</text>
        <dbReference type="Rhea" id="RHEA:10684"/>
        <dbReference type="Rhea" id="RHEA-COMP:10136"/>
        <dbReference type="Rhea" id="RHEA-COMP:20101"/>
        <dbReference type="ChEBI" id="CHEBI:15377"/>
        <dbReference type="ChEBI" id="CHEBI:43474"/>
        <dbReference type="ChEBI" id="CHEBI:46858"/>
        <dbReference type="ChEBI" id="CHEBI:61978"/>
        <dbReference type="EC" id="3.1.3.48"/>
    </reaction>
</comment>
<dbReference type="SMART" id="SM00409">
    <property type="entry name" value="IG"/>
    <property type="match status" value="3"/>
</dbReference>
<evidence type="ECO:0000256" key="13">
    <source>
        <dbReference type="ARBA" id="ARBA00022737"/>
    </source>
</evidence>
<dbReference type="InterPro" id="IPR036116">
    <property type="entry name" value="FN3_sf"/>
</dbReference>
<evidence type="ECO:0000256" key="27">
    <source>
        <dbReference type="ARBA" id="ARBA00051722"/>
    </source>
</evidence>
<evidence type="ECO:0000256" key="8">
    <source>
        <dbReference type="ARBA" id="ARBA00022475"/>
    </source>
</evidence>